<name>A0A8X7W0D6_BRACI</name>
<protein>
    <submittedName>
        <fullName evidence="1">Uncharacterized protein</fullName>
    </submittedName>
</protein>
<organism evidence="1 2">
    <name type="scientific">Brassica carinata</name>
    <name type="common">Ethiopian mustard</name>
    <name type="synonym">Abyssinian cabbage</name>
    <dbReference type="NCBI Taxonomy" id="52824"/>
    <lineage>
        <taxon>Eukaryota</taxon>
        <taxon>Viridiplantae</taxon>
        <taxon>Streptophyta</taxon>
        <taxon>Embryophyta</taxon>
        <taxon>Tracheophyta</taxon>
        <taxon>Spermatophyta</taxon>
        <taxon>Magnoliopsida</taxon>
        <taxon>eudicotyledons</taxon>
        <taxon>Gunneridae</taxon>
        <taxon>Pentapetalae</taxon>
        <taxon>rosids</taxon>
        <taxon>malvids</taxon>
        <taxon>Brassicales</taxon>
        <taxon>Brassicaceae</taxon>
        <taxon>Brassiceae</taxon>
        <taxon>Brassica</taxon>
    </lineage>
</organism>
<keyword evidence="2" id="KW-1185">Reference proteome</keyword>
<dbReference type="Proteomes" id="UP000886595">
    <property type="component" value="Unassembled WGS sequence"/>
</dbReference>
<dbReference type="AlphaFoldDB" id="A0A8X7W0D6"/>
<dbReference type="EMBL" id="JAAMPC010000003">
    <property type="protein sequence ID" value="KAG2320786.1"/>
    <property type="molecule type" value="Genomic_DNA"/>
</dbReference>
<gene>
    <name evidence="1" type="ORF">Bca52824_013999</name>
</gene>
<comment type="caution">
    <text evidence="1">The sequence shown here is derived from an EMBL/GenBank/DDBJ whole genome shotgun (WGS) entry which is preliminary data.</text>
</comment>
<dbReference type="OrthoDB" id="1102630at2759"/>
<proteinExistence type="predicted"/>
<evidence type="ECO:0000313" key="1">
    <source>
        <dbReference type="EMBL" id="KAG2320786.1"/>
    </source>
</evidence>
<reference evidence="1 2" key="1">
    <citation type="submission" date="2020-02" db="EMBL/GenBank/DDBJ databases">
        <authorList>
            <person name="Ma Q."/>
            <person name="Huang Y."/>
            <person name="Song X."/>
            <person name="Pei D."/>
        </authorList>
    </citation>
    <scope>NUCLEOTIDE SEQUENCE [LARGE SCALE GENOMIC DNA]</scope>
    <source>
        <strain evidence="1">Sxm20200214</strain>
        <tissue evidence="1">Leaf</tissue>
    </source>
</reference>
<dbReference type="Pfam" id="PF04776">
    <property type="entry name" value="protein_MS5"/>
    <property type="match status" value="1"/>
</dbReference>
<dbReference type="InterPro" id="IPR006462">
    <property type="entry name" value="MS5"/>
</dbReference>
<evidence type="ECO:0000313" key="2">
    <source>
        <dbReference type="Proteomes" id="UP000886595"/>
    </source>
</evidence>
<accession>A0A8X7W0D6</accession>
<sequence>MHYTTSSVLMINYVELRKQNCETMSGFSHLSTLKILKVWIEATNDDDEPPNARLKAKSTVCYITFRLASSGIREHIERRAIVRRVISERTGNH</sequence>